<dbReference type="GO" id="GO:0008973">
    <property type="term" value="F:phosphopentomutase activity"/>
    <property type="evidence" value="ECO:0007669"/>
    <property type="project" value="TreeGrafter"/>
</dbReference>
<keyword evidence="16" id="KW-1185">Reference proteome</keyword>
<evidence type="ECO:0000256" key="7">
    <source>
        <dbReference type="ARBA" id="ARBA00022723"/>
    </source>
</evidence>
<feature type="domain" description="Alpha-D-phosphohexomutase alpha/beta/alpha" evidence="12">
    <location>
        <begin position="50"/>
        <end position="187"/>
    </location>
</feature>
<dbReference type="GO" id="GO:0005737">
    <property type="term" value="C:cytoplasm"/>
    <property type="evidence" value="ECO:0007669"/>
    <property type="project" value="UniProtKB-SubCell"/>
</dbReference>
<evidence type="ECO:0000259" key="14">
    <source>
        <dbReference type="Pfam" id="PF02880"/>
    </source>
</evidence>
<evidence type="ECO:0000313" key="15">
    <source>
        <dbReference type="EMBL" id="KGG52207.1"/>
    </source>
</evidence>
<evidence type="ECO:0000256" key="10">
    <source>
        <dbReference type="ARBA" id="ARBA00023277"/>
    </source>
</evidence>
<evidence type="ECO:0000256" key="2">
    <source>
        <dbReference type="ARBA" id="ARBA00004496"/>
    </source>
</evidence>
<evidence type="ECO:0000259" key="12">
    <source>
        <dbReference type="Pfam" id="PF02878"/>
    </source>
</evidence>
<dbReference type="CDD" id="cd05799">
    <property type="entry name" value="PGM2"/>
    <property type="match status" value="1"/>
</dbReference>
<comment type="subcellular location">
    <subcellularLocation>
        <location evidence="2">Cytoplasm</location>
    </subcellularLocation>
</comment>
<dbReference type="InterPro" id="IPR005844">
    <property type="entry name" value="A-D-PHexomutase_a/b/a-I"/>
</dbReference>
<keyword evidence="10" id="KW-0119">Carbohydrate metabolism</keyword>
<dbReference type="GO" id="GO:0005634">
    <property type="term" value="C:nucleus"/>
    <property type="evidence" value="ECO:0007669"/>
    <property type="project" value="TreeGrafter"/>
</dbReference>
<comment type="similarity">
    <text evidence="3 11">Belongs to the phosphohexose mutase family.</text>
</comment>
<dbReference type="InterPro" id="IPR016066">
    <property type="entry name" value="A-D-PHexomutase_CS"/>
</dbReference>
<dbReference type="GO" id="GO:0000287">
    <property type="term" value="F:magnesium ion binding"/>
    <property type="evidence" value="ECO:0007669"/>
    <property type="project" value="InterPro"/>
</dbReference>
<keyword evidence="7 11" id="KW-0479">Metal-binding</keyword>
<evidence type="ECO:0000256" key="1">
    <source>
        <dbReference type="ARBA" id="ARBA00001946"/>
    </source>
</evidence>
<dbReference type="PROSITE" id="PS00710">
    <property type="entry name" value="PGM_PMM"/>
    <property type="match status" value="1"/>
</dbReference>
<dbReference type="GeneID" id="25258948"/>
<protein>
    <recommendedName>
        <fullName evidence="17">Phosphoglucomutase</fullName>
    </recommendedName>
</protein>
<dbReference type="RefSeq" id="XP_013238634.1">
    <property type="nucleotide sequence ID" value="XM_013383180.1"/>
</dbReference>
<feature type="domain" description="Alpha-D-phosphohexomutase alpha/beta/alpha" evidence="13">
    <location>
        <begin position="209"/>
        <end position="312"/>
    </location>
</feature>
<dbReference type="InterPro" id="IPR005846">
    <property type="entry name" value="A-D-PHexomutase_a/b/a-III"/>
</dbReference>
<evidence type="ECO:0000256" key="8">
    <source>
        <dbReference type="ARBA" id="ARBA00022842"/>
    </source>
</evidence>
<keyword evidence="6" id="KW-0597">Phosphoprotein</keyword>
<dbReference type="PANTHER" id="PTHR45745:SF1">
    <property type="entry name" value="PHOSPHOGLUCOMUTASE 2B-RELATED"/>
    <property type="match status" value="1"/>
</dbReference>
<accession>A0A098VT85</accession>
<dbReference type="Pfam" id="PF02879">
    <property type="entry name" value="PGM_PMM_II"/>
    <property type="match status" value="1"/>
</dbReference>
<dbReference type="Pfam" id="PF02878">
    <property type="entry name" value="PGM_PMM_I"/>
    <property type="match status" value="1"/>
</dbReference>
<dbReference type="GO" id="GO:0006166">
    <property type="term" value="P:purine ribonucleoside salvage"/>
    <property type="evidence" value="ECO:0007669"/>
    <property type="project" value="TreeGrafter"/>
</dbReference>
<dbReference type="AlphaFoldDB" id="A0A098VT85"/>
<sequence>MTLCIPDKELAILIDRWIEYDSNTNTRAFIAGLKEKNSWDVLESLMRPRISFGTAGLRAEMGAGFARMNDLTVMQTSQGLASYVKKHTAKEEPVAVIGYDHRANSKTFSRITTEAFLKKGFKVFLFPDIIPTPLLAFSVLQLKADIGVMITASHNPKSDNGYKVYWSNGAQILAPHDANILCSIQANLEPWSALPSALDKTFVPDTLCAYLSSITSILSVKTAPKSVPRVVYTAMHGVGYQTVKASVKACGFPELFPVKSQVDPDPEFPTAPKPNPEEAGAFDEAFKTAKDVGATVIFSNDPDADRFSLAEELSDGKWRIFTGDEVGIILASYLVEEGLFRETPNIAVLNTVVSSSLLGKMASNWSAEYAHRKFKYAQCLTGFKNIVHSAQRLMNQGYNVALAYEEALGYMCTTNVMDKDGISALMNAC</sequence>
<dbReference type="Gene3D" id="3.40.120.10">
    <property type="entry name" value="Alpha-D-Glucose-1,6-Bisphosphate, subunit A, domain 3"/>
    <property type="match status" value="3"/>
</dbReference>
<feature type="domain" description="Alpha-D-phosphohexomutase alpha/beta/alpha" evidence="14">
    <location>
        <begin position="322"/>
        <end position="428"/>
    </location>
</feature>
<comment type="caution">
    <text evidence="15">The sequence shown here is derived from an EMBL/GenBank/DDBJ whole genome shotgun (WGS) entry which is preliminary data.</text>
</comment>
<dbReference type="InterPro" id="IPR016055">
    <property type="entry name" value="A-D-PHexomutase_a/b/a-I/II/III"/>
</dbReference>
<dbReference type="PANTHER" id="PTHR45745">
    <property type="entry name" value="PHOSPHOMANNOMUTASE 45A"/>
    <property type="match status" value="1"/>
</dbReference>
<evidence type="ECO:0008006" key="17">
    <source>
        <dbReference type="Google" id="ProtNLM"/>
    </source>
</evidence>
<name>A0A098VT85_9MICR</name>
<reference evidence="15 16" key="1">
    <citation type="submission" date="2014-04" db="EMBL/GenBank/DDBJ databases">
        <title>A new species of microsporidia sheds light on the evolution of extreme parasitism.</title>
        <authorList>
            <person name="Haag K.L."/>
            <person name="James T.Y."/>
            <person name="Larsson R."/>
            <person name="Schaer T.M."/>
            <person name="Refardt D."/>
            <person name="Pombert J.-F."/>
            <person name="Ebert D."/>
        </authorList>
    </citation>
    <scope>NUCLEOTIDE SEQUENCE [LARGE SCALE GENOMIC DNA]</scope>
    <source>
        <strain evidence="15 16">UGP3</strain>
        <tissue evidence="15">Spores</tissue>
    </source>
</reference>
<dbReference type="VEuPathDB" id="MicrosporidiaDB:DI09_1p570"/>
<evidence type="ECO:0000256" key="3">
    <source>
        <dbReference type="ARBA" id="ARBA00010231"/>
    </source>
</evidence>
<dbReference type="GO" id="GO:0006006">
    <property type="term" value="P:glucose metabolic process"/>
    <property type="evidence" value="ECO:0007669"/>
    <property type="project" value="UniProtKB-KW"/>
</dbReference>
<evidence type="ECO:0000256" key="4">
    <source>
        <dbReference type="ARBA" id="ARBA00022490"/>
    </source>
</evidence>
<organism evidence="15 16">
    <name type="scientific">Mitosporidium daphniae</name>
    <dbReference type="NCBI Taxonomy" id="1485682"/>
    <lineage>
        <taxon>Eukaryota</taxon>
        <taxon>Fungi</taxon>
        <taxon>Fungi incertae sedis</taxon>
        <taxon>Microsporidia</taxon>
        <taxon>Mitosporidium</taxon>
    </lineage>
</organism>
<evidence type="ECO:0000256" key="5">
    <source>
        <dbReference type="ARBA" id="ARBA00022526"/>
    </source>
</evidence>
<evidence type="ECO:0000256" key="11">
    <source>
        <dbReference type="RuleBase" id="RU004326"/>
    </source>
</evidence>
<proteinExistence type="inferred from homology"/>
<keyword evidence="8 11" id="KW-0460">Magnesium</keyword>
<dbReference type="SUPFAM" id="SSF53738">
    <property type="entry name" value="Phosphoglucomutase, first 3 domains"/>
    <property type="match status" value="3"/>
</dbReference>
<gene>
    <name evidence="15" type="ORF">DI09_1p570</name>
</gene>
<evidence type="ECO:0000259" key="13">
    <source>
        <dbReference type="Pfam" id="PF02879"/>
    </source>
</evidence>
<keyword evidence="9" id="KW-0413">Isomerase</keyword>
<keyword evidence="5" id="KW-0313">Glucose metabolism</keyword>
<dbReference type="EMBL" id="JMKJ01000111">
    <property type="protein sequence ID" value="KGG52207.1"/>
    <property type="molecule type" value="Genomic_DNA"/>
</dbReference>
<dbReference type="FunFam" id="3.40.120.10:FF:000035">
    <property type="entry name" value="Pgm3p"/>
    <property type="match status" value="1"/>
</dbReference>
<dbReference type="InterPro" id="IPR005845">
    <property type="entry name" value="A-D-PHexomutase_a/b/a-II"/>
</dbReference>
<comment type="cofactor">
    <cofactor evidence="1">
        <name>Mg(2+)</name>
        <dbReference type="ChEBI" id="CHEBI:18420"/>
    </cofactor>
</comment>
<evidence type="ECO:0000256" key="6">
    <source>
        <dbReference type="ARBA" id="ARBA00022553"/>
    </source>
</evidence>
<dbReference type="Proteomes" id="UP000029725">
    <property type="component" value="Unassembled WGS sequence"/>
</dbReference>
<evidence type="ECO:0000256" key="9">
    <source>
        <dbReference type="ARBA" id="ARBA00023235"/>
    </source>
</evidence>
<dbReference type="OrthoDB" id="8300170at2759"/>
<keyword evidence="4" id="KW-0963">Cytoplasm</keyword>
<dbReference type="HOGENOM" id="CLU_016950_0_1_1"/>
<dbReference type="Pfam" id="PF02880">
    <property type="entry name" value="PGM_PMM_III"/>
    <property type="match status" value="1"/>
</dbReference>
<evidence type="ECO:0000313" key="16">
    <source>
        <dbReference type="Proteomes" id="UP000029725"/>
    </source>
</evidence>